<name>A0A9D2R0F6_9FIRM</name>
<dbReference type="SUPFAM" id="SSF52091">
    <property type="entry name" value="SpoIIaa-like"/>
    <property type="match status" value="1"/>
</dbReference>
<feature type="domain" description="STAS" evidence="1">
    <location>
        <begin position="14"/>
        <end position="93"/>
    </location>
</feature>
<dbReference type="Pfam" id="PF01740">
    <property type="entry name" value="STAS"/>
    <property type="match status" value="1"/>
</dbReference>
<dbReference type="PANTHER" id="PTHR33495:SF14">
    <property type="entry name" value="ANTI-SIGMA FACTOR ANTAGONIST"/>
    <property type="match status" value="1"/>
</dbReference>
<dbReference type="Proteomes" id="UP000823851">
    <property type="component" value="Unassembled WGS sequence"/>
</dbReference>
<reference evidence="2" key="2">
    <citation type="submission" date="2021-04" db="EMBL/GenBank/DDBJ databases">
        <authorList>
            <person name="Gilroy R."/>
        </authorList>
    </citation>
    <scope>NUCLEOTIDE SEQUENCE</scope>
    <source>
        <strain evidence="2">ChiHjej8B7-25341</strain>
    </source>
</reference>
<dbReference type="InterPro" id="IPR036513">
    <property type="entry name" value="STAS_dom_sf"/>
</dbReference>
<sequence length="390" mass="43713">MNGIMEDNILKAVLSGHIDSANVPAVEAGIMQLREGCPHEGLILDLKDLTYISSAGLRMVLRLGKLEPSFRLVNASPEVYEILDITGFTEMFSVEKACRVISVEGCEAIGQGANGVVYRIDNETVVKVYRNPDCLPDVKRERELARKAFVLGIPTAIPYDVVRVGESYGSVFELVNARSFSKLIAACPEQIDHYVDLYVEVMRKLHSTHTRPGDVPDIREFAMDFARYAGKVLPEKTGERLKAMMEAVPERDTLLHGDYHTNNIVMQNDEVLLLDMDTLCCGHPVFELASVFMAFVGFGEQDPTVVEKFLKLPYETAKLFWKKALKRYLDTEDQAYIDEVEKKAMVIGYARLLRRTMRRDGFGTDAGRAVIERCAGRIGQLVGELDSLCF</sequence>
<accession>A0A9D2R0F6</accession>
<organism evidence="2 3">
    <name type="scientific">Candidatus Eisenbergiella stercorigallinarum</name>
    <dbReference type="NCBI Taxonomy" id="2838557"/>
    <lineage>
        <taxon>Bacteria</taxon>
        <taxon>Bacillati</taxon>
        <taxon>Bacillota</taxon>
        <taxon>Clostridia</taxon>
        <taxon>Lachnospirales</taxon>
        <taxon>Lachnospiraceae</taxon>
        <taxon>Eisenbergiella</taxon>
    </lineage>
</organism>
<comment type="caution">
    <text evidence="2">The sequence shown here is derived from an EMBL/GenBank/DDBJ whole genome shotgun (WGS) entry which is preliminary data.</text>
</comment>
<dbReference type="PROSITE" id="PS50801">
    <property type="entry name" value="STAS"/>
    <property type="match status" value="1"/>
</dbReference>
<dbReference type="EMBL" id="DWUW01000207">
    <property type="protein sequence ID" value="HJD31760.1"/>
    <property type="molecule type" value="Genomic_DNA"/>
</dbReference>
<dbReference type="Gene3D" id="3.90.1200.10">
    <property type="match status" value="1"/>
</dbReference>
<dbReference type="InterPro" id="IPR002575">
    <property type="entry name" value="Aminoglycoside_PTrfase"/>
</dbReference>
<proteinExistence type="predicted"/>
<dbReference type="SUPFAM" id="SSF56112">
    <property type="entry name" value="Protein kinase-like (PK-like)"/>
    <property type="match status" value="1"/>
</dbReference>
<evidence type="ECO:0000313" key="3">
    <source>
        <dbReference type="Proteomes" id="UP000823851"/>
    </source>
</evidence>
<evidence type="ECO:0000313" key="2">
    <source>
        <dbReference type="EMBL" id="HJD31760.1"/>
    </source>
</evidence>
<dbReference type="Pfam" id="PF01636">
    <property type="entry name" value="APH"/>
    <property type="match status" value="1"/>
</dbReference>
<dbReference type="InterPro" id="IPR011009">
    <property type="entry name" value="Kinase-like_dom_sf"/>
</dbReference>
<dbReference type="AlphaFoldDB" id="A0A9D2R0F6"/>
<dbReference type="CDD" id="cd07043">
    <property type="entry name" value="STAS_anti-anti-sigma_factors"/>
    <property type="match status" value="1"/>
</dbReference>
<dbReference type="GO" id="GO:0043856">
    <property type="term" value="F:anti-sigma factor antagonist activity"/>
    <property type="evidence" value="ECO:0007669"/>
    <property type="project" value="TreeGrafter"/>
</dbReference>
<dbReference type="Gene3D" id="3.30.750.24">
    <property type="entry name" value="STAS domain"/>
    <property type="match status" value="1"/>
</dbReference>
<dbReference type="InterPro" id="IPR002645">
    <property type="entry name" value="STAS_dom"/>
</dbReference>
<gene>
    <name evidence="2" type="ORF">H9912_07435</name>
</gene>
<reference evidence="2" key="1">
    <citation type="journal article" date="2021" name="PeerJ">
        <title>Extensive microbial diversity within the chicken gut microbiome revealed by metagenomics and culture.</title>
        <authorList>
            <person name="Gilroy R."/>
            <person name="Ravi A."/>
            <person name="Getino M."/>
            <person name="Pursley I."/>
            <person name="Horton D.L."/>
            <person name="Alikhan N.F."/>
            <person name="Baker D."/>
            <person name="Gharbi K."/>
            <person name="Hall N."/>
            <person name="Watson M."/>
            <person name="Adriaenssens E.M."/>
            <person name="Foster-Nyarko E."/>
            <person name="Jarju S."/>
            <person name="Secka A."/>
            <person name="Antonio M."/>
            <person name="Oren A."/>
            <person name="Chaudhuri R.R."/>
            <person name="La Ragione R."/>
            <person name="Hildebrand F."/>
            <person name="Pallen M.J."/>
        </authorList>
    </citation>
    <scope>NUCLEOTIDE SEQUENCE</scope>
    <source>
        <strain evidence="2">ChiHjej8B7-25341</strain>
    </source>
</reference>
<evidence type="ECO:0000259" key="1">
    <source>
        <dbReference type="PROSITE" id="PS50801"/>
    </source>
</evidence>
<dbReference type="PANTHER" id="PTHR33495">
    <property type="entry name" value="ANTI-SIGMA FACTOR ANTAGONIST TM_1081-RELATED-RELATED"/>
    <property type="match status" value="1"/>
</dbReference>
<protein>
    <submittedName>
        <fullName evidence="2">Phosphotransferase</fullName>
    </submittedName>
</protein>